<organism evidence="1 2">
    <name type="scientific">Pseudobutyrivibrio ruminis</name>
    <dbReference type="NCBI Taxonomy" id="46206"/>
    <lineage>
        <taxon>Bacteria</taxon>
        <taxon>Bacillati</taxon>
        <taxon>Bacillota</taxon>
        <taxon>Clostridia</taxon>
        <taxon>Lachnospirales</taxon>
        <taxon>Lachnospiraceae</taxon>
        <taxon>Pseudobutyrivibrio</taxon>
    </lineage>
</organism>
<dbReference type="AlphaFoldDB" id="A0A927UBW0"/>
<sequence length="92" mass="10459">MKLVVKDSEFESQVEKILEVNATINDAALQTKNVLESILEDAIVDKYINEAIDNKMRKIHSYADKLVLLSNNDKTNVSNFINYIAELDSKLD</sequence>
<evidence type="ECO:0000313" key="1">
    <source>
        <dbReference type="EMBL" id="MBE5919077.1"/>
    </source>
</evidence>
<protein>
    <submittedName>
        <fullName evidence="1">Uncharacterized protein</fullName>
    </submittedName>
</protein>
<reference evidence="1" key="1">
    <citation type="submission" date="2019-04" db="EMBL/GenBank/DDBJ databases">
        <title>Evolution of Biomass-Degrading Anaerobic Consortia Revealed by Metagenomics.</title>
        <authorList>
            <person name="Peng X."/>
        </authorList>
    </citation>
    <scope>NUCLEOTIDE SEQUENCE</scope>
    <source>
        <strain evidence="1">SIG311</strain>
    </source>
</reference>
<comment type="caution">
    <text evidence="1">The sequence shown here is derived from an EMBL/GenBank/DDBJ whole genome shotgun (WGS) entry which is preliminary data.</text>
</comment>
<name>A0A927UBW0_9FIRM</name>
<dbReference type="EMBL" id="SVER01000009">
    <property type="protein sequence ID" value="MBE5919077.1"/>
    <property type="molecule type" value="Genomic_DNA"/>
</dbReference>
<dbReference type="Proteomes" id="UP000766246">
    <property type="component" value="Unassembled WGS sequence"/>
</dbReference>
<evidence type="ECO:0000313" key="2">
    <source>
        <dbReference type="Proteomes" id="UP000766246"/>
    </source>
</evidence>
<gene>
    <name evidence="1" type="ORF">E7272_04455</name>
</gene>
<proteinExistence type="predicted"/>
<accession>A0A927UBW0</accession>